<dbReference type="GO" id="GO:0016787">
    <property type="term" value="F:hydrolase activity"/>
    <property type="evidence" value="ECO:0007669"/>
    <property type="project" value="UniProtKB-KW"/>
</dbReference>
<keyword evidence="4" id="KW-1185">Reference proteome</keyword>
<dbReference type="Gene3D" id="1.10.101.10">
    <property type="entry name" value="PGBD-like superfamily/PGBD"/>
    <property type="match status" value="2"/>
</dbReference>
<dbReference type="EMBL" id="PYGA01000034">
    <property type="protein sequence ID" value="PSK86560.1"/>
    <property type="molecule type" value="Genomic_DNA"/>
</dbReference>
<feature type="domain" description="Peptidoglycan binding-like" evidence="2">
    <location>
        <begin position="57"/>
        <end position="115"/>
    </location>
</feature>
<evidence type="ECO:0000259" key="2">
    <source>
        <dbReference type="Pfam" id="PF01471"/>
    </source>
</evidence>
<keyword evidence="1" id="KW-0732">Signal</keyword>
<dbReference type="InterPro" id="IPR036366">
    <property type="entry name" value="PGBDSf"/>
</dbReference>
<feature type="domain" description="Peptidoglycan binding-like" evidence="2">
    <location>
        <begin position="142"/>
        <end position="184"/>
    </location>
</feature>
<dbReference type="SUPFAM" id="SSF47090">
    <property type="entry name" value="PGBD-like"/>
    <property type="match status" value="2"/>
</dbReference>
<evidence type="ECO:0000313" key="3">
    <source>
        <dbReference type="EMBL" id="PSK86560.1"/>
    </source>
</evidence>
<name>A0A2P8CNP7_9ACTN</name>
<feature type="chain" id="PRO_5015127972" evidence="1">
    <location>
        <begin position="31"/>
        <end position="189"/>
    </location>
</feature>
<comment type="caution">
    <text evidence="3">The sequence shown here is derived from an EMBL/GenBank/DDBJ whole genome shotgun (WGS) entry which is preliminary data.</text>
</comment>
<feature type="signal peptide" evidence="1">
    <location>
        <begin position="1"/>
        <end position="30"/>
    </location>
</feature>
<sequence length="189" mass="19733">MPFMRKTATAIAAGAVVFTAGLAGAPMALADGPDTSPQVRAEIEALPWPSYSQGDTSPDIASAKYLLKAEGYYKGDVETDPESFDAELVQAVAAFDKANDLPADSSLDSETWNTLRGAVFGEYGPGTSGAVVCGIQYLLIHDYGKKLDLDCQYGPATTKAVKEVQGQFDIDADGITGPITYRALVAGGA</sequence>
<dbReference type="InterPro" id="IPR002477">
    <property type="entry name" value="Peptidoglycan-bd-like"/>
</dbReference>
<evidence type="ECO:0000313" key="4">
    <source>
        <dbReference type="Proteomes" id="UP000240542"/>
    </source>
</evidence>
<dbReference type="AlphaFoldDB" id="A0A2P8CNP7"/>
<protein>
    <submittedName>
        <fullName evidence="3">Peptidoglycan hydrolase-like protein with peptidoglycan-binding domain</fullName>
    </submittedName>
</protein>
<dbReference type="Proteomes" id="UP000240542">
    <property type="component" value="Unassembled WGS sequence"/>
</dbReference>
<gene>
    <name evidence="3" type="ORF">CLV63_13447</name>
</gene>
<reference evidence="3 4" key="1">
    <citation type="submission" date="2018-03" db="EMBL/GenBank/DDBJ databases">
        <title>Genomic Encyclopedia of Archaeal and Bacterial Type Strains, Phase II (KMG-II): from individual species to whole genera.</title>
        <authorList>
            <person name="Goeker M."/>
        </authorList>
    </citation>
    <scope>NUCLEOTIDE SEQUENCE [LARGE SCALE GENOMIC DNA]</scope>
    <source>
        <strain evidence="3 4">DSM 45312</strain>
    </source>
</reference>
<dbReference type="InterPro" id="IPR036365">
    <property type="entry name" value="PGBD-like_sf"/>
</dbReference>
<evidence type="ECO:0000256" key="1">
    <source>
        <dbReference type="SAM" id="SignalP"/>
    </source>
</evidence>
<dbReference type="OrthoDB" id="3680517at2"/>
<keyword evidence="3" id="KW-0378">Hydrolase</keyword>
<organism evidence="3 4">
    <name type="scientific">Murinocardiopsis flavida</name>
    <dbReference type="NCBI Taxonomy" id="645275"/>
    <lineage>
        <taxon>Bacteria</taxon>
        <taxon>Bacillati</taxon>
        <taxon>Actinomycetota</taxon>
        <taxon>Actinomycetes</taxon>
        <taxon>Streptosporangiales</taxon>
        <taxon>Nocardiopsidaceae</taxon>
        <taxon>Murinocardiopsis</taxon>
    </lineage>
</organism>
<accession>A0A2P8CNP7</accession>
<dbReference type="Pfam" id="PF01471">
    <property type="entry name" value="PG_binding_1"/>
    <property type="match status" value="2"/>
</dbReference>
<proteinExistence type="predicted"/>